<dbReference type="EMBL" id="HBGG01028725">
    <property type="protein sequence ID" value="CAD9212612.1"/>
    <property type="molecule type" value="Transcribed_RNA"/>
</dbReference>
<gene>
    <name evidence="1" type="ORF">TCHU04912_LOCUS14851</name>
</gene>
<accession>A0A7S1SY52</accession>
<evidence type="ECO:0008006" key="2">
    <source>
        <dbReference type="Google" id="ProtNLM"/>
    </source>
</evidence>
<reference evidence="1" key="1">
    <citation type="submission" date="2021-01" db="EMBL/GenBank/DDBJ databases">
        <authorList>
            <person name="Corre E."/>
            <person name="Pelletier E."/>
            <person name="Niang G."/>
            <person name="Scheremetjew M."/>
            <person name="Finn R."/>
            <person name="Kale V."/>
            <person name="Holt S."/>
            <person name="Cochrane G."/>
            <person name="Meng A."/>
            <person name="Brown T."/>
            <person name="Cohen L."/>
        </authorList>
    </citation>
    <scope>NUCLEOTIDE SEQUENCE</scope>
    <source>
        <strain evidence="1">PLY429</strain>
    </source>
</reference>
<proteinExistence type="predicted"/>
<dbReference type="AlphaFoldDB" id="A0A7S1SY52"/>
<evidence type="ECO:0000313" key="1">
    <source>
        <dbReference type="EMBL" id="CAD9212612.1"/>
    </source>
</evidence>
<dbReference type="PROSITE" id="PS51257">
    <property type="entry name" value="PROKAR_LIPOPROTEIN"/>
    <property type="match status" value="1"/>
</dbReference>
<organism evidence="1">
    <name type="scientific">Tetraselmis chuii</name>
    <dbReference type="NCBI Taxonomy" id="63592"/>
    <lineage>
        <taxon>Eukaryota</taxon>
        <taxon>Viridiplantae</taxon>
        <taxon>Chlorophyta</taxon>
        <taxon>core chlorophytes</taxon>
        <taxon>Chlorodendrophyceae</taxon>
        <taxon>Chlorodendrales</taxon>
        <taxon>Chlorodendraceae</taxon>
        <taxon>Tetraselmis</taxon>
    </lineage>
</organism>
<protein>
    <recommendedName>
        <fullName evidence="2">WAT1-related protein</fullName>
    </recommendedName>
</protein>
<sequence length="306" mass="32439">MSRVLDVCSYALSCLGFARCGTLISITVGAACSQTFNAALSVFVMKRNLPNGRRIALAVVALGTAMRSMDHLTKRDAGGVSEWTPGVAAGVACIAASSLGYSLLGVLYEGILAISPNLSHFQYQRSTAYIGFVAASAYQLAYTVPNWKAHVADHIQAHNVSPAQMVALLVGFGGLSLPSLSRPSHSHTPTLHINHILHPPEHPFPKRHSPGLFNCNAFFQALVFKQEDGALGVSIVTAMRGAVVSFLSGVLFCSPAAPWQCLTFWRGCSAVVVSIGGLLWTLHSPALLNGTQRSDSARPPSAKKSQ</sequence>
<name>A0A7S1SY52_9CHLO</name>